<feature type="transmembrane region" description="Helical" evidence="1">
    <location>
        <begin position="42"/>
        <end position="59"/>
    </location>
</feature>
<reference evidence="2" key="2">
    <citation type="submission" date="2023-06" db="EMBL/GenBank/DDBJ databases">
        <authorList>
            <consortium name="Lawrence Berkeley National Laboratory"/>
            <person name="Mondo S.J."/>
            <person name="Hensen N."/>
            <person name="Bonometti L."/>
            <person name="Westerberg I."/>
            <person name="Brannstrom I.O."/>
            <person name="Guillou S."/>
            <person name="Cros-Aarteil S."/>
            <person name="Calhoun S."/>
            <person name="Haridas S."/>
            <person name="Kuo A."/>
            <person name="Pangilinan J."/>
            <person name="Riley R."/>
            <person name="Labutti K."/>
            <person name="Andreopoulos B."/>
            <person name="Lipzen A."/>
            <person name="Chen C."/>
            <person name="Yanf M."/>
            <person name="Daum C."/>
            <person name="Ng V."/>
            <person name="Clum A."/>
            <person name="Steindorff A."/>
            <person name="Ohm R."/>
            <person name="Martin F."/>
            <person name="Silar P."/>
            <person name="Natvig D."/>
            <person name="Lalanne C."/>
            <person name="Gautier V."/>
            <person name="Ament-Velasquez S.L."/>
            <person name="Kruys A."/>
            <person name="Hutchinson M.I."/>
            <person name="Powell A.J."/>
            <person name="Barry K."/>
            <person name="Miller A.N."/>
            <person name="Grigoriev I.V."/>
            <person name="Debuchy R."/>
            <person name="Gladieux P."/>
            <person name="Thoren M.H."/>
            <person name="Johannesson H."/>
        </authorList>
    </citation>
    <scope>NUCLEOTIDE SEQUENCE</scope>
    <source>
        <strain evidence="2">PSN324</strain>
    </source>
</reference>
<organism evidence="2 3">
    <name type="scientific">Cladorrhinum samala</name>
    <dbReference type="NCBI Taxonomy" id="585594"/>
    <lineage>
        <taxon>Eukaryota</taxon>
        <taxon>Fungi</taxon>
        <taxon>Dikarya</taxon>
        <taxon>Ascomycota</taxon>
        <taxon>Pezizomycotina</taxon>
        <taxon>Sordariomycetes</taxon>
        <taxon>Sordariomycetidae</taxon>
        <taxon>Sordariales</taxon>
        <taxon>Podosporaceae</taxon>
        <taxon>Cladorrhinum</taxon>
    </lineage>
</organism>
<name>A0AAV9HYV5_9PEZI</name>
<dbReference type="EMBL" id="MU864935">
    <property type="protein sequence ID" value="KAK4465948.1"/>
    <property type="molecule type" value="Genomic_DNA"/>
</dbReference>
<evidence type="ECO:0000313" key="3">
    <source>
        <dbReference type="Proteomes" id="UP001321749"/>
    </source>
</evidence>
<gene>
    <name evidence="2" type="ORF">QBC42DRAFT_260164</name>
</gene>
<reference evidence="2" key="1">
    <citation type="journal article" date="2023" name="Mol. Phylogenet. Evol.">
        <title>Genome-scale phylogeny and comparative genomics of the fungal order Sordariales.</title>
        <authorList>
            <person name="Hensen N."/>
            <person name="Bonometti L."/>
            <person name="Westerberg I."/>
            <person name="Brannstrom I.O."/>
            <person name="Guillou S."/>
            <person name="Cros-Aarteil S."/>
            <person name="Calhoun S."/>
            <person name="Haridas S."/>
            <person name="Kuo A."/>
            <person name="Mondo S."/>
            <person name="Pangilinan J."/>
            <person name="Riley R."/>
            <person name="LaButti K."/>
            <person name="Andreopoulos B."/>
            <person name="Lipzen A."/>
            <person name="Chen C."/>
            <person name="Yan M."/>
            <person name="Daum C."/>
            <person name="Ng V."/>
            <person name="Clum A."/>
            <person name="Steindorff A."/>
            <person name="Ohm R.A."/>
            <person name="Martin F."/>
            <person name="Silar P."/>
            <person name="Natvig D.O."/>
            <person name="Lalanne C."/>
            <person name="Gautier V."/>
            <person name="Ament-Velasquez S.L."/>
            <person name="Kruys A."/>
            <person name="Hutchinson M.I."/>
            <person name="Powell A.J."/>
            <person name="Barry K."/>
            <person name="Miller A.N."/>
            <person name="Grigoriev I.V."/>
            <person name="Debuchy R."/>
            <person name="Gladieux P."/>
            <person name="Hiltunen Thoren M."/>
            <person name="Johannesson H."/>
        </authorList>
    </citation>
    <scope>NUCLEOTIDE SEQUENCE</scope>
    <source>
        <strain evidence="2">PSN324</strain>
    </source>
</reference>
<proteinExistence type="predicted"/>
<keyword evidence="1" id="KW-0472">Membrane</keyword>
<comment type="caution">
    <text evidence="2">The sequence shown here is derived from an EMBL/GenBank/DDBJ whole genome shotgun (WGS) entry which is preliminary data.</text>
</comment>
<keyword evidence="1" id="KW-0812">Transmembrane</keyword>
<sequence>MHICIALMFLLPLAVWLLYYRSCWFLYYVWILSVFQTNSKVFLSYVPSFDFLISLFCTTRTQSSMCF</sequence>
<evidence type="ECO:0000256" key="1">
    <source>
        <dbReference type="SAM" id="Phobius"/>
    </source>
</evidence>
<feature type="transmembrane region" description="Helical" evidence="1">
    <location>
        <begin position="7"/>
        <end position="30"/>
    </location>
</feature>
<accession>A0AAV9HYV5</accession>
<keyword evidence="1" id="KW-1133">Transmembrane helix</keyword>
<dbReference type="Proteomes" id="UP001321749">
    <property type="component" value="Unassembled WGS sequence"/>
</dbReference>
<protein>
    <recommendedName>
        <fullName evidence="4">NADH dehydrogenase subunit 4</fullName>
    </recommendedName>
</protein>
<dbReference type="AlphaFoldDB" id="A0AAV9HYV5"/>
<keyword evidence="3" id="KW-1185">Reference proteome</keyword>
<evidence type="ECO:0000313" key="2">
    <source>
        <dbReference type="EMBL" id="KAK4465948.1"/>
    </source>
</evidence>
<evidence type="ECO:0008006" key="4">
    <source>
        <dbReference type="Google" id="ProtNLM"/>
    </source>
</evidence>